<keyword evidence="1" id="KW-0808">Transferase</keyword>
<dbReference type="Proteomes" id="UP000290218">
    <property type="component" value="Unassembled WGS sequence"/>
</dbReference>
<gene>
    <name evidence="1" type="ORF">ESB00_03640</name>
</gene>
<dbReference type="CDD" id="cd03801">
    <property type="entry name" value="GT4_PimA-like"/>
    <property type="match status" value="1"/>
</dbReference>
<accession>A0A4Q1C7U6</accession>
<name>A0A4Q1C7U6_9BACT</name>
<proteinExistence type="predicted"/>
<evidence type="ECO:0000313" key="2">
    <source>
        <dbReference type="Proteomes" id="UP000290218"/>
    </source>
</evidence>
<dbReference type="Pfam" id="PF13692">
    <property type="entry name" value="Glyco_trans_1_4"/>
    <property type="match status" value="1"/>
</dbReference>
<dbReference type="PANTHER" id="PTHR12526:SF636">
    <property type="entry name" value="BLL3647 PROTEIN"/>
    <property type="match status" value="1"/>
</dbReference>
<dbReference type="GO" id="GO:0016757">
    <property type="term" value="F:glycosyltransferase activity"/>
    <property type="evidence" value="ECO:0007669"/>
    <property type="project" value="TreeGrafter"/>
</dbReference>
<organism evidence="1 2">
    <name type="scientific">Oleiharenicola lentus</name>
    <dbReference type="NCBI Taxonomy" id="2508720"/>
    <lineage>
        <taxon>Bacteria</taxon>
        <taxon>Pseudomonadati</taxon>
        <taxon>Verrucomicrobiota</taxon>
        <taxon>Opitutia</taxon>
        <taxon>Opitutales</taxon>
        <taxon>Opitutaceae</taxon>
        <taxon>Oleiharenicola</taxon>
    </lineage>
</organism>
<dbReference type="SUPFAM" id="SSF53756">
    <property type="entry name" value="UDP-Glycosyltransferase/glycogen phosphorylase"/>
    <property type="match status" value="1"/>
</dbReference>
<reference evidence="1 2" key="1">
    <citation type="submission" date="2019-01" db="EMBL/GenBank/DDBJ databases">
        <title>Lacunisphaera sp. strain TWA-58.</title>
        <authorList>
            <person name="Chen W.-M."/>
        </authorList>
    </citation>
    <scope>NUCLEOTIDE SEQUENCE [LARGE SCALE GENOMIC DNA]</scope>
    <source>
        <strain evidence="1 2">TWA-58</strain>
    </source>
</reference>
<dbReference type="Gene3D" id="3.40.50.2000">
    <property type="entry name" value="Glycogen Phosphorylase B"/>
    <property type="match status" value="2"/>
</dbReference>
<comment type="caution">
    <text evidence="1">The sequence shown here is derived from an EMBL/GenBank/DDBJ whole genome shotgun (WGS) entry which is preliminary data.</text>
</comment>
<dbReference type="AlphaFoldDB" id="A0A4Q1C7U6"/>
<evidence type="ECO:0000313" key="1">
    <source>
        <dbReference type="EMBL" id="RXK55003.1"/>
    </source>
</evidence>
<keyword evidence="2" id="KW-1185">Reference proteome</keyword>
<dbReference type="EMBL" id="SDHX01000001">
    <property type="protein sequence ID" value="RXK55003.1"/>
    <property type="molecule type" value="Genomic_DNA"/>
</dbReference>
<sequence length="397" mass="43388">MAGADRAWEARKCTGRSRKGLEFRFQRPAPRFNPAVSRESRITVLHYTGSRRDDGGVHAVIRNIAADAHMDAVLGVSPGYGATKEPSLPVWCGPAVADEMIGAGNLWPTLQVAWKIRSWLRAAPRRVYHGHSRAGMLVALWLHFLGEDRAVVSVHCYGRHLWVYRLAHGLLGQRFLWLSPAMKRHYGLPDLSWSGCMPNGLNASLSAVMRRGPGADGVLRLGGAGALVRWKRWDLVLEALARLPASAKVRFMHIGGALDSAESRACEQDLRAQTERLGLRDRVEWRGWQPSSAGLLAEVDAVVVPSDGEPFSMIALEAMFAGVPVIATRGGGPEDFIVEGVNGWLVPQGDAAALAARIEALLQPAAWNGLRVMPEHLRKFSMPETLAGRWAAIYASL</sequence>
<protein>
    <submittedName>
        <fullName evidence="1">Glycosyltransferase</fullName>
    </submittedName>
</protein>
<dbReference type="OrthoDB" id="190538at2"/>
<dbReference type="PANTHER" id="PTHR12526">
    <property type="entry name" value="GLYCOSYLTRANSFERASE"/>
    <property type="match status" value="1"/>
</dbReference>